<dbReference type="EMBL" id="JAHQIW010000002">
    <property type="protein sequence ID" value="KAJ1345478.1"/>
    <property type="molecule type" value="Genomic_DNA"/>
</dbReference>
<dbReference type="AlphaFoldDB" id="A0AAD5QB64"/>
<proteinExistence type="predicted"/>
<organism evidence="1 2">
    <name type="scientific">Parelaphostrongylus tenuis</name>
    <name type="common">Meningeal worm</name>
    <dbReference type="NCBI Taxonomy" id="148309"/>
    <lineage>
        <taxon>Eukaryota</taxon>
        <taxon>Metazoa</taxon>
        <taxon>Ecdysozoa</taxon>
        <taxon>Nematoda</taxon>
        <taxon>Chromadorea</taxon>
        <taxon>Rhabditida</taxon>
        <taxon>Rhabditina</taxon>
        <taxon>Rhabditomorpha</taxon>
        <taxon>Strongyloidea</taxon>
        <taxon>Metastrongylidae</taxon>
        <taxon>Parelaphostrongylus</taxon>
    </lineage>
</organism>
<keyword evidence="2" id="KW-1185">Reference proteome</keyword>
<evidence type="ECO:0000313" key="1">
    <source>
        <dbReference type="EMBL" id="KAJ1345478.1"/>
    </source>
</evidence>
<sequence>MQSGLPVSPMYSSQHTRKGSGKLYRSHAVAVSAVWTNFAVFRFAEAVMQSDAD</sequence>
<dbReference type="Proteomes" id="UP001196413">
    <property type="component" value="Unassembled WGS sequence"/>
</dbReference>
<name>A0AAD5QB64_PARTN</name>
<accession>A0AAD5QB64</accession>
<gene>
    <name evidence="1" type="ORF">KIN20_000023</name>
</gene>
<reference evidence="1" key="1">
    <citation type="submission" date="2021-06" db="EMBL/GenBank/DDBJ databases">
        <title>Parelaphostrongylus tenuis whole genome reference sequence.</title>
        <authorList>
            <person name="Garwood T.J."/>
            <person name="Larsen P.A."/>
            <person name="Fountain-Jones N.M."/>
            <person name="Garbe J.R."/>
            <person name="Macchietto M.G."/>
            <person name="Kania S.A."/>
            <person name="Gerhold R.W."/>
            <person name="Richards J.E."/>
            <person name="Wolf T.M."/>
        </authorList>
    </citation>
    <scope>NUCLEOTIDE SEQUENCE</scope>
    <source>
        <strain evidence="1">MNPRO001-30</strain>
        <tissue evidence="1">Meninges</tissue>
    </source>
</reference>
<protein>
    <submittedName>
        <fullName evidence="1">Uncharacterized protein</fullName>
    </submittedName>
</protein>
<evidence type="ECO:0000313" key="2">
    <source>
        <dbReference type="Proteomes" id="UP001196413"/>
    </source>
</evidence>
<comment type="caution">
    <text evidence="1">The sequence shown here is derived from an EMBL/GenBank/DDBJ whole genome shotgun (WGS) entry which is preliminary data.</text>
</comment>